<sequence>MGKLTKIFKKKNKASFPAEVDAGSPVNETLQSNDSAKTSSENASQLPTNSLEKATGHSAPLMNEAEPGSASAIVREDIENAPFETSKKGNEKKGSSFAAKLISKIGKAFSSKPKEKDPEKQRRKHYLEKASSERDSITALGTYVSYDNLSYDKALQFQYFLDEASSKLDSTRVLSPSDSAESLFTADTNVINSQYVPDVSLTAYSTRRDSISSASSEVSDSVYSAYINNAPIYDVLKDVSLTASKNVEEQSSTSKNVKDKSSASKDVEEKPSSSKKNSSALKRMSNALKKIKFTGPLTKSTKNGTTMNNNPQNKTSAQSSSSEPLYDVPKPSKSKFYVDLPTEQNQTSPIQSPTTSSSSEPLYYEPIYEPLNYAYHPIPFKANTEHKSVSPVASPTPSRSSSSSSLDSTTSSKSAYYPTPFKTNTTHKPVSAVTSPTPNSSASSEPLYDVPKQSKSKFYVELPTEQKQTSPIQSPTPSSSSEPLHYEPIYEPLNYAYHPIPFKANTEHKSVSPVSSPALSRSSSSSSLDSTTSSKSAYYPTPFKASTESGSTYKPVSAVASPTPSSSTLESKPATSPEPKSWKKAGSVKGAVKVKAAAFESHAQSDSEIESKSVAPLKPKRGMLLSDSIQHSAQGNLSATNSVKSVASSNAQEEHGAQKKELPSVLKKFSDSSHIAKLEGMFANAGPASSKPVAVASSPKVVHKEAPALHSAAASTSLSESASSNMNSGVSVANSVKSVASSNAQEEHGAQKKELPNVLKKFSDSSHIAKLEGMFANAGPSSSKPVAVVSSPKVVHKETPALHSAAASTSLSESASSNMNSGVSVANSVKSVASSNAQEEHGAQKKELPNVLKKFSDSSHIAKLEGMFANAGPASSKPVAVASSPKVVHKEAPALHSAAASTSLSESASSNMNSGVSVANSVKSVASSNAQEEHGAQKKELPNVLKKFSDSSHIAKLEGMFANAGPSSSKPVAVVSSPKVVHKETPALHSAAASTSLSESASNNMNSGVSVANAVKSVASSNTQEENGAQKKELPSVLKKFSNSSHIAKLEGMFANAGPASSKPSTSKPSTSFASPNNASVKEGQAFAQANDSTPGKTNAKSFVQTLQQEKQPSPKTKSVRELAKQLEEGGAFTQVLASKANATRSRF</sequence>
<feature type="region of interest" description="Disordered" evidence="1">
    <location>
        <begin position="985"/>
        <end position="1037"/>
    </location>
</feature>
<feature type="compositionally biased region" description="Low complexity" evidence="1">
    <location>
        <begin position="873"/>
        <end position="886"/>
    </location>
</feature>
<feature type="compositionally biased region" description="Low complexity" evidence="1">
    <location>
        <begin position="987"/>
        <end position="1022"/>
    </location>
</feature>
<feature type="compositionally biased region" description="Polar residues" evidence="1">
    <location>
        <begin position="421"/>
        <end position="444"/>
    </location>
</feature>
<feature type="compositionally biased region" description="Low complexity" evidence="1">
    <location>
        <begin position="711"/>
        <end position="731"/>
    </location>
</feature>
<feature type="region of interest" description="Disordered" evidence="1">
    <location>
        <begin position="507"/>
        <end position="665"/>
    </location>
</feature>
<feature type="compositionally biased region" description="Basic and acidic residues" evidence="1">
    <location>
        <begin position="652"/>
        <end position="665"/>
    </location>
</feature>
<name>A0A7H9DYV5_ANAPH</name>
<feature type="compositionally biased region" description="Polar residues" evidence="1">
    <location>
        <begin position="297"/>
        <end position="323"/>
    </location>
</feature>
<feature type="region of interest" description="Disordered" evidence="1">
    <location>
        <begin position="108"/>
        <end position="131"/>
    </location>
</feature>
<evidence type="ECO:0000313" key="2">
    <source>
        <dbReference type="EMBL" id="QLL66695.1"/>
    </source>
</evidence>
<dbReference type="Proteomes" id="UP000510938">
    <property type="component" value="Chromosome"/>
</dbReference>
<accession>A0A7H9DYV5</accession>
<feature type="region of interest" description="Disordered" evidence="1">
    <location>
        <begin position="1055"/>
        <end position="1101"/>
    </location>
</feature>
<proteinExistence type="predicted"/>
<feature type="compositionally biased region" description="Polar residues" evidence="1">
    <location>
        <begin position="1088"/>
        <end position="1101"/>
    </location>
</feature>
<feature type="region of interest" description="Disordered" evidence="1">
    <location>
        <begin position="14"/>
        <end position="95"/>
    </location>
</feature>
<feature type="compositionally biased region" description="Low complexity" evidence="1">
    <location>
        <begin position="584"/>
        <end position="598"/>
    </location>
</feature>
<feature type="compositionally biased region" description="Polar residues" evidence="1">
    <location>
        <begin position="627"/>
        <end position="651"/>
    </location>
</feature>
<feature type="compositionally biased region" description="Low complexity" evidence="1">
    <location>
        <begin position="511"/>
        <end position="537"/>
    </location>
</feature>
<feature type="compositionally biased region" description="Basic and acidic residues" evidence="1">
    <location>
        <begin position="745"/>
        <end position="758"/>
    </location>
</feature>
<feature type="region of interest" description="Disordered" evidence="1">
    <location>
        <begin position="799"/>
        <end position="851"/>
    </location>
</feature>
<evidence type="ECO:0000256" key="1">
    <source>
        <dbReference type="SAM" id="MobiDB-lite"/>
    </source>
</evidence>
<feature type="compositionally biased region" description="Low complexity" evidence="1">
    <location>
        <begin position="804"/>
        <end position="837"/>
    </location>
</feature>
<feature type="region of interest" description="Disordered" evidence="1">
    <location>
        <begin position="871"/>
        <end position="944"/>
    </location>
</feature>
<feature type="compositionally biased region" description="Low complexity" evidence="1">
    <location>
        <begin position="897"/>
        <end position="930"/>
    </location>
</feature>
<reference evidence="2 3" key="1">
    <citation type="submission" date="2019-12" db="EMBL/GenBank/DDBJ databases">
        <title>A sheep strain of Anaplasma phagocytophilum contains multiple genomes.</title>
        <authorList>
            <person name="Barbet A.F."/>
            <person name="Crosby F.L."/>
            <person name="Eskeland S."/>
            <person name="Stuen S."/>
            <person name="Granquist E.G."/>
            <person name="Munderloh U.G."/>
        </authorList>
    </citation>
    <scope>NUCLEOTIDE SEQUENCE [LARGE SCALE GENOMIC DNA]</scope>
    <source>
        <strain evidence="2 3">Norway Variant 1</strain>
    </source>
</reference>
<organism evidence="2 3">
    <name type="scientific">Anaplasma phagocytophilum str. Norway variant1</name>
    <dbReference type="NCBI Taxonomy" id="1392506"/>
    <lineage>
        <taxon>Bacteria</taxon>
        <taxon>Pseudomonadati</taxon>
        <taxon>Pseudomonadota</taxon>
        <taxon>Alphaproteobacteria</taxon>
        <taxon>Rickettsiales</taxon>
        <taxon>Anaplasmataceae</taxon>
        <taxon>Anaplasma</taxon>
        <taxon>phagocytophilum group</taxon>
    </lineage>
</organism>
<feature type="region of interest" description="Disordered" evidence="1">
    <location>
        <begin position="245"/>
        <end position="335"/>
    </location>
</feature>
<gene>
    <name evidence="2" type="ORF">O998_02505</name>
</gene>
<protein>
    <submittedName>
        <fullName evidence="2">Uncharacterized protein</fullName>
    </submittedName>
</protein>
<feature type="compositionally biased region" description="Low complexity" evidence="1">
    <location>
        <begin position="1059"/>
        <end position="1076"/>
    </location>
</feature>
<feature type="region of interest" description="Disordered" evidence="1">
    <location>
        <begin position="463"/>
        <end position="485"/>
    </location>
</feature>
<feature type="region of interest" description="Disordered" evidence="1">
    <location>
        <begin position="706"/>
        <end position="731"/>
    </location>
</feature>
<feature type="compositionally biased region" description="Low complexity" evidence="1">
    <location>
        <begin position="555"/>
        <end position="568"/>
    </location>
</feature>
<feature type="compositionally biased region" description="Basic and acidic residues" evidence="1">
    <location>
        <begin position="85"/>
        <end position="94"/>
    </location>
</feature>
<feature type="compositionally biased region" description="Low complexity" evidence="1">
    <location>
        <begin position="389"/>
        <end position="414"/>
    </location>
</feature>
<feature type="region of interest" description="Disordered" evidence="1">
    <location>
        <begin position="739"/>
        <end position="758"/>
    </location>
</feature>
<feature type="compositionally biased region" description="Basic and acidic residues" evidence="1">
    <location>
        <begin position="838"/>
        <end position="851"/>
    </location>
</feature>
<feature type="compositionally biased region" description="Polar residues" evidence="1">
    <location>
        <begin position="26"/>
        <end position="52"/>
    </location>
</feature>
<feature type="compositionally biased region" description="Polar residues" evidence="1">
    <location>
        <begin position="544"/>
        <end position="554"/>
    </location>
</feature>
<feature type="compositionally biased region" description="Low complexity" evidence="1">
    <location>
        <begin position="468"/>
        <end position="481"/>
    </location>
</feature>
<feature type="compositionally biased region" description="Polar residues" evidence="1">
    <location>
        <begin position="245"/>
        <end position="255"/>
    </location>
</feature>
<feature type="compositionally biased region" description="Basic and acidic residues" evidence="1">
    <location>
        <begin position="931"/>
        <end position="944"/>
    </location>
</feature>
<evidence type="ECO:0000313" key="3">
    <source>
        <dbReference type="Proteomes" id="UP000510938"/>
    </source>
</evidence>
<feature type="compositionally biased region" description="Low complexity" evidence="1">
    <location>
        <begin position="346"/>
        <end position="361"/>
    </location>
</feature>
<dbReference type="RefSeq" id="WP_180843832.1">
    <property type="nucleotide sequence ID" value="NZ_CP046639.1"/>
</dbReference>
<dbReference type="AlphaFoldDB" id="A0A7H9DYV5"/>
<feature type="compositionally biased region" description="Basic and acidic residues" evidence="1">
    <location>
        <begin position="256"/>
        <end position="272"/>
    </location>
</feature>
<feature type="region of interest" description="Disordered" evidence="1">
    <location>
        <begin position="387"/>
        <end position="450"/>
    </location>
</feature>
<dbReference type="EMBL" id="CP046639">
    <property type="protein sequence ID" value="QLL66695.1"/>
    <property type="molecule type" value="Genomic_DNA"/>
</dbReference>
<feature type="region of interest" description="Disordered" evidence="1">
    <location>
        <begin position="342"/>
        <end position="361"/>
    </location>
</feature>